<dbReference type="WBParaSite" id="PDA_v2.g6150.t1">
    <property type="protein sequence ID" value="PDA_v2.g6150.t1"/>
    <property type="gene ID" value="PDA_v2.g6150"/>
</dbReference>
<evidence type="ECO:0000256" key="1">
    <source>
        <dbReference type="SAM" id="MobiDB-lite"/>
    </source>
</evidence>
<sequence>MEEERHTSSEERNQQESTEASEIKVKKSRVSYVRDVCDLPQTKMRALLKAAFPEFNIEEDALIALTKAAELLVQELAAGAANKSKNSLVKYEDVVDFVRADRRRGIAVLRDIFPPRRTFADIKKTVLNVKDDEDDE</sequence>
<evidence type="ECO:0000313" key="3">
    <source>
        <dbReference type="WBParaSite" id="PDA_v2.g6150.t1"/>
    </source>
</evidence>
<dbReference type="AlphaFoldDB" id="A0A914QRM1"/>
<dbReference type="GO" id="GO:0046982">
    <property type="term" value="F:protein heterodimerization activity"/>
    <property type="evidence" value="ECO:0007669"/>
    <property type="project" value="InterPro"/>
</dbReference>
<organism evidence="2 3">
    <name type="scientific">Panagrolaimus davidi</name>
    <dbReference type="NCBI Taxonomy" id="227884"/>
    <lineage>
        <taxon>Eukaryota</taxon>
        <taxon>Metazoa</taxon>
        <taxon>Ecdysozoa</taxon>
        <taxon>Nematoda</taxon>
        <taxon>Chromadorea</taxon>
        <taxon>Rhabditida</taxon>
        <taxon>Tylenchina</taxon>
        <taxon>Panagrolaimomorpha</taxon>
        <taxon>Panagrolaimoidea</taxon>
        <taxon>Panagrolaimidae</taxon>
        <taxon>Panagrolaimus</taxon>
    </lineage>
</organism>
<accession>A0A914QRM1</accession>
<feature type="compositionally biased region" description="Basic and acidic residues" evidence="1">
    <location>
        <begin position="1"/>
        <end position="14"/>
    </location>
</feature>
<dbReference type="InterPro" id="IPR009072">
    <property type="entry name" value="Histone-fold"/>
</dbReference>
<dbReference type="Gene3D" id="1.10.20.10">
    <property type="entry name" value="Histone, subunit A"/>
    <property type="match status" value="1"/>
</dbReference>
<name>A0A914QRM1_9BILA</name>
<dbReference type="Proteomes" id="UP000887578">
    <property type="component" value="Unplaced"/>
</dbReference>
<reference evidence="3" key="1">
    <citation type="submission" date="2022-11" db="UniProtKB">
        <authorList>
            <consortium name="WormBaseParasite"/>
        </authorList>
    </citation>
    <scope>IDENTIFICATION</scope>
</reference>
<feature type="region of interest" description="Disordered" evidence="1">
    <location>
        <begin position="1"/>
        <end position="26"/>
    </location>
</feature>
<proteinExistence type="predicted"/>
<dbReference type="SUPFAM" id="SSF47113">
    <property type="entry name" value="Histone-fold"/>
    <property type="match status" value="1"/>
</dbReference>
<protein>
    <submittedName>
        <fullName evidence="3">Transcription factor CBF/NF-Y/archaeal histone domain-containing protein</fullName>
    </submittedName>
</protein>
<keyword evidence="2" id="KW-1185">Reference proteome</keyword>
<evidence type="ECO:0000313" key="2">
    <source>
        <dbReference type="Proteomes" id="UP000887578"/>
    </source>
</evidence>